<evidence type="ECO:0000259" key="1">
    <source>
        <dbReference type="Pfam" id="PF03358"/>
    </source>
</evidence>
<dbReference type="Pfam" id="PF03358">
    <property type="entry name" value="FMN_red"/>
    <property type="match status" value="1"/>
</dbReference>
<keyword evidence="3" id="KW-1185">Reference proteome</keyword>
<dbReference type="PATRIC" id="fig|582680.7.peg.1988"/>
<protein>
    <submittedName>
        <fullName evidence="2">NADPH azoreductase</fullName>
        <ecNumber evidence="2">1.7.1.6</ecNumber>
    </submittedName>
</protein>
<dbReference type="SUPFAM" id="SSF52218">
    <property type="entry name" value="Flavoproteins"/>
    <property type="match status" value="1"/>
</dbReference>
<dbReference type="OrthoDB" id="9812295at2"/>
<dbReference type="GO" id="GO:0005829">
    <property type="term" value="C:cytosol"/>
    <property type="evidence" value="ECO:0007669"/>
    <property type="project" value="TreeGrafter"/>
</dbReference>
<gene>
    <name evidence="2" type="primary">azr</name>
    <name evidence="2" type="ORF">RL72_01942</name>
</gene>
<proteinExistence type="predicted"/>
<organism evidence="2 3">
    <name type="scientific">Microbacterium azadirachtae</name>
    <dbReference type="NCBI Taxonomy" id="582680"/>
    <lineage>
        <taxon>Bacteria</taxon>
        <taxon>Bacillati</taxon>
        <taxon>Actinomycetota</taxon>
        <taxon>Actinomycetes</taxon>
        <taxon>Micrococcales</taxon>
        <taxon>Microbacteriaceae</taxon>
        <taxon>Microbacterium</taxon>
    </lineage>
</organism>
<evidence type="ECO:0000313" key="3">
    <source>
        <dbReference type="Proteomes" id="UP000033448"/>
    </source>
</evidence>
<keyword evidence="2" id="KW-0560">Oxidoreductase</keyword>
<comment type="caution">
    <text evidence="2">The sequence shown here is derived from an EMBL/GenBank/DDBJ whole genome shotgun (WGS) entry which is preliminary data.</text>
</comment>
<accession>A0A0F0KRH9</accession>
<dbReference type="PANTHER" id="PTHR30543">
    <property type="entry name" value="CHROMATE REDUCTASE"/>
    <property type="match status" value="1"/>
</dbReference>
<dbReference type="AlphaFoldDB" id="A0A0F0KRH9"/>
<dbReference type="EMBL" id="JYIT01000076">
    <property type="protein sequence ID" value="KJL23522.1"/>
    <property type="molecule type" value="Genomic_DNA"/>
</dbReference>
<dbReference type="GO" id="GO:0050446">
    <property type="term" value="F:azobenzene reductase (NADP+) activity"/>
    <property type="evidence" value="ECO:0007669"/>
    <property type="project" value="UniProtKB-EC"/>
</dbReference>
<dbReference type="InterPro" id="IPR029039">
    <property type="entry name" value="Flavoprotein-like_sf"/>
</dbReference>
<dbReference type="RefSeq" id="WP_045250632.1">
    <property type="nucleotide sequence ID" value="NZ_FNGQ01000004.1"/>
</dbReference>
<evidence type="ECO:0000313" key="2">
    <source>
        <dbReference type="EMBL" id="KJL23522.1"/>
    </source>
</evidence>
<dbReference type="PANTHER" id="PTHR30543:SF21">
    <property type="entry name" value="NAD(P)H-DEPENDENT FMN REDUCTASE LOT6"/>
    <property type="match status" value="1"/>
</dbReference>
<dbReference type="Gene3D" id="3.40.50.360">
    <property type="match status" value="1"/>
</dbReference>
<feature type="domain" description="NADPH-dependent FMN reductase-like" evidence="1">
    <location>
        <begin position="13"/>
        <end position="156"/>
    </location>
</feature>
<dbReference type="InterPro" id="IPR005025">
    <property type="entry name" value="FMN_Rdtase-like_dom"/>
</dbReference>
<dbReference type="EC" id="1.7.1.6" evidence="2"/>
<dbReference type="GO" id="GO:0010181">
    <property type="term" value="F:FMN binding"/>
    <property type="evidence" value="ECO:0007669"/>
    <property type="project" value="TreeGrafter"/>
</dbReference>
<name>A0A0F0KRH9_9MICO</name>
<sequence>MKIDIIEHEGPYRVGVIVGSLSKESINRRLANALTHLAPEGFEFFEISYADLPLYNRDFDADYPQVALDFKAQVASADALLFVTPEYNRSLPGPLKNAIDWGSRPWGQNVWAHKPTGVVGASMGAIGTAVGQQSLRATLGFLNARQMTAPEAYIHYSPGLIDDDGRVTTPGTEEFLRQFMAAFAEYTARVLTVIPQA</sequence>
<dbReference type="InterPro" id="IPR050712">
    <property type="entry name" value="NAD(P)H-dep_reductase"/>
</dbReference>
<reference evidence="2 3" key="1">
    <citation type="submission" date="2015-02" db="EMBL/GenBank/DDBJ databases">
        <title>Draft genome sequences of ten Microbacterium spp. with emphasis on heavy metal contaminated environments.</title>
        <authorList>
            <person name="Corretto E."/>
        </authorList>
    </citation>
    <scope>NUCLEOTIDE SEQUENCE [LARGE SCALE GENOMIC DNA]</scope>
    <source>
        <strain evidence="2 3">DSM 23848</strain>
    </source>
</reference>
<dbReference type="Proteomes" id="UP000033448">
    <property type="component" value="Unassembled WGS sequence"/>
</dbReference>